<organism evidence="1 2">
    <name type="scientific">Bacteroides zhangwenhongii</name>
    <dbReference type="NCBI Taxonomy" id="2650157"/>
    <lineage>
        <taxon>Bacteria</taxon>
        <taxon>Pseudomonadati</taxon>
        <taxon>Bacteroidota</taxon>
        <taxon>Bacteroidia</taxon>
        <taxon>Bacteroidales</taxon>
        <taxon>Bacteroidaceae</taxon>
        <taxon>Bacteroides</taxon>
    </lineage>
</organism>
<evidence type="ECO:0000313" key="1">
    <source>
        <dbReference type="EMBL" id="MDC7135181.1"/>
    </source>
</evidence>
<accession>A0ABT5H3K9</accession>
<dbReference type="RefSeq" id="WP_272719565.1">
    <property type="nucleotide sequence ID" value="NZ_JAQPYS010000015.1"/>
</dbReference>
<protein>
    <submittedName>
        <fullName evidence="1">Uncharacterized protein</fullName>
    </submittedName>
</protein>
<proteinExistence type="predicted"/>
<gene>
    <name evidence="1" type="ORF">PQG98_02325</name>
</gene>
<sequence length="125" mass="14906">MTSYVAPPSFYIYIEESFFVKALEKKEDRVRGLLGWCHFIFIDFSSACCQRDDKNGYLLQIETEIHEIELIVLGTERFPNWFSIVCYLIHMRWDSNSWRSEPEFFICSKEWLSLQDNSLNSKSKI</sequence>
<name>A0ABT5H3K9_9BACE</name>
<dbReference type="EMBL" id="JAQPYS010000015">
    <property type="protein sequence ID" value="MDC7135181.1"/>
    <property type="molecule type" value="Genomic_DNA"/>
</dbReference>
<keyword evidence="2" id="KW-1185">Reference proteome</keyword>
<dbReference type="Proteomes" id="UP001215398">
    <property type="component" value="Unassembled WGS sequence"/>
</dbReference>
<comment type="caution">
    <text evidence="1">The sequence shown here is derived from an EMBL/GenBank/DDBJ whole genome shotgun (WGS) entry which is preliminary data.</text>
</comment>
<reference evidence="1 2" key="1">
    <citation type="submission" date="2023-01" db="EMBL/GenBank/DDBJ databases">
        <title>Exploring GABA producing Bacteroides strains toward improving mental health.</title>
        <authorList>
            <person name="Yousuf B."/>
            <person name="Bouhlel N.E."/>
            <person name="Mottawea W."/>
            <person name="Hammami R."/>
        </authorList>
    </citation>
    <scope>NUCLEOTIDE SEQUENCE [LARGE SCALE GENOMIC DNA]</scope>
    <source>
        <strain evidence="1 2">UO.H1054</strain>
    </source>
</reference>
<evidence type="ECO:0000313" key="2">
    <source>
        <dbReference type="Proteomes" id="UP001215398"/>
    </source>
</evidence>